<comment type="caution">
    <text evidence="1">The sequence shown here is derived from an EMBL/GenBank/DDBJ whole genome shotgun (WGS) entry which is preliminary data.</text>
</comment>
<reference evidence="1 2" key="1">
    <citation type="submission" date="2016-02" db="EMBL/GenBank/DDBJ databases">
        <title>Genome analysis of coral dinoflagellate symbionts highlights evolutionary adaptations to a symbiotic lifestyle.</title>
        <authorList>
            <person name="Aranda M."/>
            <person name="Li Y."/>
            <person name="Liew Y.J."/>
            <person name="Baumgarten S."/>
            <person name="Simakov O."/>
            <person name="Wilson M."/>
            <person name="Piel J."/>
            <person name="Ashoor H."/>
            <person name="Bougouffa S."/>
            <person name="Bajic V.B."/>
            <person name="Ryu T."/>
            <person name="Ravasi T."/>
            <person name="Bayer T."/>
            <person name="Micklem G."/>
            <person name="Kim H."/>
            <person name="Bhak J."/>
            <person name="Lajeunesse T.C."/>
            <person name="Voolstra C.R."/>
        </authorList>
    </citation>
    <scope>NUCLEOTIDE SEQUENCE [LARGE SCALE GENOMIC DNA]</scope>
    <source>
        <strain evidence="1 2">CCMP2467</strain>
    </source>
</reference>
<dbReference type="Proteomes" id="UP000186817">
    <property type="component" value="Unassembled WGS sequence"/>
</dbReference>
<gene>
    <name evidence="1" type="ORF">AK812_SmicGene46806</name>
</gene>
<name>A0A1Q9BT25_SYMMI</name>
<dbReference type="EMBL" id="LSRX01004692">
    <property type="protein sequence ID" value="OLP73829.1"/>
    <property type="molecule type" value="Genomic_DNA"/>
</dbReference>
<dbReference type="AlphaFoldDB" id="A0A1Q9BT25"/>
<protein>
    <submittedName>
        <fullName evidence="1">Uncharacterized protein</fullName>
    </submittedName>
</protein>
<evidence type="ECO:0000313" key="1">
    <source>
        <dbReference type="EMBL" id="OLP73829.1"/>
    </source>
</evidence>
<proteinExistence type="predicted"/>
<organism evidence="1 2">
    <name type="scientific">Symbiodinium microadriaticum</name>
    <name type="common">Dinoflagellate</name>
    <name type="synonym">Zooxanthella microadriatica</name>
    <dbReference type="NCBI Taxonomy" id="2951"/>
    <lineage>
        <taxon>Eukaryota</taxon>
        <taxon>Sar</taxon>
        <taxon>Alveolata</taxon>
        <taxon>Dinophyceae</taxon>
        <taxon>Suessiales</taxon>
        <taxon>Symbiodiniaceae</taxon>
        <taxon>Symbiodinium</taxon>
    </lineage>
</organism>
<keyword evidence="2" id="KW-1185">Reference proteome</keyword>
<sequence length="147" mass="15265">MGANGSVRQSKTAMSLWTASKPPSTAKNCLEVLAGAVFVFKLHKKVQGADAFEVTLKIPADLATAVQSDSTRSVQMPMPLLPPEQKEASLWNCHRQRDSGVGVMAFTARRVARSLGGVAALGSAAFVARSVPAQCTVLGLSAAAASP</sequence>
<evidence type="ECO:0000313" key="2">
    <source>
        <dbReference type="Proteomes" id="UP000186817"/>
    </source>
</evidence>
<accession>A0A1Q9BT25</accession>